<gene>
    <name evidence="3" type="ORF">FAM09_15490</name>
</gene>
<dbReference type="SUPFAM" id="SSF53756">
    <property type="entry name" value="UDP-Glycosyltransferase/glycogen phosphorylase"/>
    <property type="match status" value="1"/>
</dbReference>
<keyword evidence="1" id="KW-0328">Glycosyltransferase</keyword>
<dbReference type="InterPro" id="IPR051199">
    <property type="entry name" value="LPS_LOS_Heptosyltrfase"/>
</dbReference>
<accession>A0A4S8HRF6</accession>
<dbReference type="Pfam" id="PF01075">
    <property type="entry name" value="Glyco_transf_9"/>
    <property type="match status" value="1"/>
</dbReference>
<dbReference type="EMBL" id="STFF01000004">
    <property type="protein sequence ID" value="THU38087.1"/>
    <property type="molecule type" value="Genomic_DNA"/>
</dbReference>
<evidence type="ECO:0000256" key="1">
    <source>
        <dbReference type="ARBA" id="ARBA00022676"/>
    </source>
</evidence>
<dbReference type="InterPro" id="IPR002201">
    <property type="entry name" value="Glyco_trans_9"/>
</dbReference>
<keyword evidence="2 3" id="KW-0808">Transferase</keyword>
<dbReference type="RefSeq" id="WP_136578043.1">
    <property type="nucleotide sequence ID" value="NZ_STFF01000004.1"/>
</dbReference>
<proteinExistence type="predicted"/>
<dbReference type="GO" id="GO:0005829">
    <property type="term" value="C:cytosol"/>
    <property type="evidence" value="ECO:0007669"/>
    <property type="project" value="TreeGrafter"/>
</dbReference>
<dbReference type="GO" id="GO:0008713">
    <property type="term" value="F:ADP-heptose-lipopolysaccharide heptosyltransferase activity"/>
    <property type="evidence" value="ECO:0007669"/>
    <property type="project" value="TreeGrafter"/>
</dbReference>
<dbReference type="CDD" id="cd03789">
    <property type="entry name" value="GT9_LPS_heptosyltransferase"/>
    <property type="match status" value="1"/>
</dbReference>
<sequence>MKFLIIQTAFIGDVVLATGIVEKLHRHFPEAQIDFLVRKGNEGLLHNHPYLHEVLIWEKKKGKLKNLWKLIRQIRKRRYDKVINVQRFTATGILTAFSGAGQKIGFDKNPLSWLFDKKIKHVISDVNHPIHEVDRNNDLVRDFTNDEVIKPHLYPSKQDAAAVQVYKKHPYITISPASVWFTKQFPKDKWISFAKQVPANYTIYLLGAPGDVALAEAIRTADLPATVVNLCGKLSFLQSAALMKDAAMNYVNDSAPMHFASSVNAPVTAVYCSTLPSFGFGPLSDKRFIVEVQAPLSCRPCGLHGKAACPLGHFKCAYEIGDAQLLETLNS</sequence>
<dbReference type="AlphaFoldDB" id="A0A4S8HRF6"/>
<dbReference type="GO" id="GO:0009244">
    <property type="term" value="P:lipopolysaccharide core region biosynthetic process"/>
    <property type="evidence" value="ECO:0007669"/>
    <property type="project" value="TreeGrafter"/>
</dbReference>
<name>A0A4S8HRF6_9BACT</name>
<protein>
    <submittedName>
        <fullName evidence="3">Glycosyltransferase family 9 protein</fullName>
    </submittedName>
</protein>
<dbReference type="PANTHER" id="PTHR30160:SF1">
    <property type="entry name" value="LIPOPOLYSACCHARIDE 1,2-N-ACETYLGLUCOSAMINETRANSFERASE-RELATED"/>
    <property type="match status" value="1"/>
</dbReference>
<evidence type="ECO:0000313" key="3">
    <source>
        <dbReference type="EMBL" id="THU38087.1"/>
    </source>
</evidence>
<comment type="caution">
    <text evidence="3">The sequence shown here is derived from an EMBL/GenBank/DDBJ whole genome shotgun (WGS) entry which is preliminary data.</text>
</comment>
<evidence type="ECO:0000313" key="4">
    <source>
        <dbReference type="Proteomes" id="UP000306918"/>
    </source>
</evidence>
<evidence type="ECO:0000256" key="2">
    <source>
        <dbReference type="ARBA" id="ARBA00022679"/>
    </source>
</evidence>
<dbReference type="Proteomes" id="UP000306918">
    <property type="component" value="Unassembled WGS sequence"/>
</dbReference>
<dbReference type="OrthoDB" id="9768048at2"/>
<keyword evidence="4" id="KW-1185">Reference proteome</keyword>
<dbReference type="Gene3D" id="3.40.50.2000">
    <property type="entry name" value="Glycogen Phosphorylase B"/>
    <property type="match status" value="2"/>
</dbReference>
<organism evidence="3 4">
    <name type="scientific">Niastella caeni</name>
    <dbReference type="NCBI Taxonomy" id="2569763"/>
    <lineage>
        <taxon>Bacteria</taxon>
        <taxon>Pseudomonadati</taxon>
        <taxon>Bacteroidota</taxon>
        <taxon>Chitinophagia</taxon>
        <taxon>Chitinophagales</taxon>
        <taxon>Chitinophagaceae</taxon>
        <taxon>Niastella</taxon>
    </lineage>
</organism>
<dbReference type="PANTHER" id="PTHR30160">
    <property type="entry name" value="TETRAACYLDISACCHARIDE 4'-KINASE-RELATED"/>
    <property type="match status" value="1"/>
</dbReference>
<reference evidence="3 4" key="1">
    <citation type="submission" date="2019-04" db="EMBL/GenBank/DDBJ databases">
        <title>Niastella caeni sp. nov., isolated from activated sludge.</title>
        <authorList>
            <person name="Sheng M."/>
        </authorList>
    </citation>
    <scope>NUCLEOTIDE SEQUENCE [LARGE SCALE GENOMIC DNA]</scope>
    <source>
        <strain evidence="3 4">HX-2-15</strain>
    </source>
</reference>